<evidence type="ECO:0000313" key="1">
    <source>
        <dbReference type="EMBL" id="KMQ91779.1"/>
    </source>
</evidence>
<dbReference type="Proteomes" id="UP000036403">
    <property type="component" value="Unassembled WGS sequence"/>
</dbReference>
<proteinExistence type="predicted"/>
<name>A0A0J7KNG0_LASNI</name>
<dbReference type="EMBL" id="LBMM01005155">
    <property type="protein sequence ID" value="KMQ91779.1"/>
    <property type="molecule type" value="Genomic_DNA"/>
</dbReference>
<keyword evidence="2" id="KW-1185">Reference proteome</keyword>
<dbReference type="PaxDb" id="67767-A0A0J7KNG0"/>
<sequence length="252" mass="28775">MIEAKGISIPVAPHVTLEFATDDNVNKLKVPFREAVGSLLFLAIVTRPDIAFAVNSVSRFLNNYNDNHWQAVKRILRYVIDTISLGIVYRKIENKIHLVGYSDADYASDVTTRRSTTGYIFILADGPITWTSQRQKMVTLSTTEAEYIAAATAAKEAIWLKRLLLDFGHDCTNASELHVDNQSAIRLARNPEFHKLTKHIDIKYHYIREKVESGELVISYIPSERQLADILTKALSKERFYKLCNYLKLRNE</sequence>
<dbReference type="STRING" id="67767.A0A0J7KNG0"/>
<dbReference type="InterPro" id="IPR043502">
    <property type="entry name" value="DNA/RNA_pol_sf"/>
</dbReference>
<accession>A0A0J7KNG0</accession>
<protein>
    <submittedName>
        <fullName evidence="1">Integrase core domain protein</fullName>
    </submittedName>
</protein>
<organism evidence="1 2">
    <name type="scientific">Lasius niger</name>
    <name type="common">Black garden ant</name>
    <dbReference type="NCBI Taxonomy" id="67767"/>
    <lineage>
        <taxon>Eukaryota</taxon>
        <taxon>Metazoa</taxon>
        <taxon>Ecdysozoa</taxon>
        <taxon>Arthropoda</taxon>
        <taxon>Hexapoda</taxon>
        <taxon>Insecta</taxon>
        <taxon>Pterygota</taxon>
        <taxon>Neoptera</taxon>
        <taxon>Endopterygota</taxon>
        <taxon>Hymenoptera</taxon>
        <taxon>Apocrita</taxon>
        <taxon>Aculeata</taxon>
        <taxon>Formicoidea</taxon>
        <taxon>Formicidae</taxon>
        <taxon>Formicinae</taxon>
        <taxon>Lasius</taxon>
        <taxon>Lasius</taxon>
    </lineage>
</organism>
<dbReference type="CDD" id="cd09272">
    <property type="entry name" value="RNase_HI_RT_Ty1"/>
    <property type="match status" value="1"/>
</dbReference>
<reference evidence="1 2" key="1">
    <citation type="submission" date="2015-04" db="EMBL/GenBank/DDBJ databases">
        <title>Lasius niger genome sequencing.</title>
        <authorList>
            <person name="Konorov E.A."/>
            <person name="Nikitin M.A."/>
            <person name="Kirill M.V."/>
            <person name="Chang P."/>
        </authorList>
    </citation>
    <scope>NUCLEOTIDE SEQUENCE [LARGE SCALE GENOMIC DNA]</scope>
    <source>
        <tissue evidence="1">Whole</tissue>
    </source>
</reference>
<dbReference type="PANTHER" id="PTHR11439:SF483">
    <property type="entry name" value="PEPTIDE SYNTHASE GLIP-LIKE, PUTATIVE (AFU_ORTHOLOGUE AFUA_3G12920)-RELATED"/>
    <property type="match status" value="1"/>
</dbReference>
<dbReference type="GO" id="GO:0071897">
    <property type="term" value="P:DNA biosynthetic process"/>
    <property type="evidence" value="ECO:0007669"/>
    <property type="project" value="UniProtKB-ARBA"/>
</dbReference>
<dbReference type="PANTHER" id="PTHR11439">
    <property type="entry name" value="GAG-POL-RELATED RETROTRANSPOSON"/>
    <property type="match status" value="1"/>
</dbReference>
<gene>
    <name evidence="1" type="ORF">RF55_8316</name>
</gene>
<dbReference type="OrthoDB" id="8188638at2759"/>
<dbReference type="SUPFAM" id="SSF56672">
    <property type="entry name" value="DNA/RNA polymerases"/>
    <property type="match status" value="1"/>
</dbReference>
<dbReference type="AlphaFoldDB" id="A0A0J7KNG0"/>
<evidence type="ECO:0000313" key="2">
    <source>
        <dbReference type="Proteomes" id="UP000036403"/>
    </source>
</evidence>
<comment type="caution">
    <text evidence="1">The sequence shown here is derived from an EMBL/GenBank/DDBJ whole genome shotgun (WGS) entry which is preliminary data.</text>
</comment>